<evidence type="ECO:0000256" key="4">
    <source>
        <dbReference type="ARBA" id="ARBA00035256"/>
    </source>
</evidence>
<comment type="caution">
    <text evidence="7">The sequence shown here is derived from an EMBL/GenBank/DDBJ whole genome shotgun (WGS) entry which is preliminary data.</text>
</comment>
<accession>A0A0G1ME65</accession>
<dbReference type="Gene3D" id="3.40.50.10490">
    <property type="entry name" value="Glucose-6-phosphate isomerase like protein, domain 1"/>
    <property type="match status" value="1"/>
</dbReference>
<evidence type="ECO:0000313" key="7">
    <source>
        <dbReference type="EMBL" id="KKU06586.1"/>
    </source>
</evidence>
<dbReference type="InterPro" id="IPR023591">
    <property type="entry name" value="Ribosomal_uS2_flav_dom_sf"/>
</dbReference>
<dbReference type="InterPro" id="IPR005706">
    <property type="entry name" value="Ribosomal_uS2_bac/mit/plastid"/>
</dbReference>
<name>A0A0G1ME65_9BACT</name>
<comment type="similarity">
    <text evidence="1 5 6">Belongs to the universal ribosomal protein uS2 family.</text>
</comment>
<dbReference type="NCBIfam" id="TIGR01011">
    <property type="entry name" value="rpsB_bact"/>
    <property type="match status" value="1"/>
</dbReference>
<keyword evidence="3 5" id="KW-0687">Ribonucleoprotein</keyword>
<dbReference type="Gene3D" id="1.10.287.610">
    <property type="entry name" value="Helix hairpin bin"/>
    <property type="match status" value="1"/>
</dbReference>
<proteinExistence type="inferred from homology"/>
<dbReference type="PANTHER" id="PTHR12534:SF0">
    <property type="entry name" value="SMALL RIBOSOMAL SUBUNIT PROTEIN US2M"/>
    <property type="match status" value="1"/>
</dbReference>
<dbReference type="InterPro" id="IPR018130">
    <property type="entry name" value="Ribosomal_uS2_CS"/>
</dbReference>
<dbReference type="Pfam" id="PF00318">
    <property type="entry name" value="Ribosomal_S2"/>
    <property type="match status" value="1"/>
</dbReference>
<evidence type="ECO:0000256" key="6">
    <source>
        <dbReference type="RuleBase" id="RU003631"/>
    </source>
</evidence>
<dbReference type="PRINTS" id="PR00395">
    <property type="entry name" value="RIBOSOMALS2"/>
</dbReference>
<dbReference type="PROSITE" id="PS00963">
    <property type="entry name" value="RIBOSOMAL_S2_2"/>
    <property type="match status" value="1"/>
</dbReference>
<dbReference type="GO" id="GO:0022627">
    <property type="term" value="C:cytosolic small ribosomal subunit"/>
    <property type="evidence" value="ECO:0007669"/>
    <property type="project" value="TreeGrafter"/>
</dbReference>
<keyword evidence="2 5" id="KW-0689">Ribosomal protein</keyword>
<gene>
    <name evidence="5" type="primary">rpsB</name>
    <name evidence="7" type="ORF">UX10_C0028G0014</name>
</gene>
<sequence length="242" mass="27144">MSIKSDDNFLVSLEDLLEAGCHFGHQAKRWFPKMAPYIWGERSGVHIFDLAKTQKQLQQACVKVRDLVASGKTIVFLGTKRQAAPIIKQEAERAGIPYAVNRWPGGLITNWKQIEKSIVRLRELKSKRSSGEFSKYIKKEQVMIDKEISRLSRLFGGLENLSAVPDALFVVDIKREAGALDEARRFKMATIAIVDTNCNPGDVDVAIPANDDAIRSIHLIVNKLADAVIEGKKHQNTRTLEH</sequence>
<evidence type="ECO:0000256" key="3">
    <source>
        <dbReference type="ARBA" id="ARBA00023274"/>
    </source>
</evidence>
<dbReference type="CDD" id="cd01425">
    <property type="entry name" value="RPS2"/>
    <property type="match status" value="1"/>
</dbReference>
<evidence type="ECO:0000256" key="2">
    <source>
        <dbReference type="ARBA" id="ARBA00022980"/>
    </source>
</evidence>
<dbReference type="InterPro" id="IPR001865">
    <property type="entry name" value="Ribosomal_uS2"/>
</dbReference>
<evidence type="ECO:0000313" key="8">
    <source>
        <dbReference type="Proteomes" id="UP000033999"/>
    </source>
</evidence>
<dbReference type="AlphaFoldDB" id="A0A0G1ME65"/>
<dbReference type="GO" id="GO:0003735">
    <property type="term" value="F:structural constituent of ribosome"/>
    <property type="evidence" value="ECO:0007669"/>
    <property type="project" value="InterPro"/>
</dbReference>
<evidence type="ECO:0000256" key="5">
    <source>
        <dbReference type="HAMAP-Rule" id="MF_00291"/>
    </source>
</evidence>
<organism evidence="7 8">
    <name type="scientific">Candidatus Magasanikbacteria bacterium GW2011_GWA2_45_39</name>
    <dbReference type="NCBI Taxonomy" id="1619041"/>
    <lineage>
        <taxon>Bacteria</taxon>
        <taxon>Candidatus Magasanikiibacteriota</taxon>
    </lineage>
</organism>
<evidence type="ECO:0000256" key="1">
    <source>
        <dbReference type="ARBA" id="ARBA00006242"/>
    </source>
</evidence>
<dbReference type="HAMAP" id="MF_00291_B">
    <property type="entry name" value="Ribosomal_uS2_B"/>
    <property type="match status" value="1"/>
</dbReference>
<dbReference type="Proteomes" id="UP000033999">
    <property type="component" value="Unassembled WGS sequence"/>
</dbReference>
<dbReference type="SUPFAM" id="SSF52313">
    <property type="entry name" value="Ribosomal protein S2"/>
    <property type="match status" value="1"/>
</dbReference>
<protein>
    <recommendedName>
        <fullName evidence="4 5">Small ribosomal subunit protein uS2</fullName>
    </recommendedName>
</protein>
<dbReference type="PANTHER" id="PTHR12534">
    <property type="entry name" value="30S RIBOSOMAL PROTEIN S2 PROKARYOTIC AND ORGANELLAR"/>
    <property type="match status" value="1"/>
</dbReference>
<dbReference type="PATRIC" id="fig|1619041.3.peg.750"/>
<dbReference type="GO" id="GO:0006412">
    <property type="term" value="P:translation"/>
    <property type="evidence" value="ECO:0007669"/>
    <property type="project" value="UniProtKB-UniRule"/>
</dbReference>
<dbReference type="EMBL" id="LCKX01000028">
    <property type="protein sequence ID" value="KKU06586.1"/>
    <property type="molecule type" value="Genomic_DNA"/>
</dbReference>
<reference evidence="7 8" key="1">
    <citation type="journal article" date="2015" name="Nature">
        <title>rRNA introns, odd ribosomes, and small enigmatic genomes across a large radiation of phyla.</title>
        <authorList>
            <person name="Brown C.T."/>
            <person name="Hug L.A."/>
            <person name="Thomas B.C."/>
            <person name="Sharon I."/>
            <person name="Castelle C.J."/>
            <person name="Singh A."/>
            <person name="Wilkins M.J."/>
            <person name="Williams K.H."/>
            <person name="Banfield J.F."/>
        </authorList>
    </citation>
    <scope>NUCLEOTIDE SEQUENCE [LARGE SCALE GENOMIC DNA]</scope>
</reference>